<dbReference type="SUPFAM" id="SSF51730">
    <property type="entry name" value="FAD-linked oxidoreductase"/>
    <property type="match status" value="1"/>
</dbReference>
<protein>
    <submittedName>
        <fullName evidence="4">Proline dehydrogenase family protein</fullName>
    </submittedName>
</protein>
<evidence type="ECO:0000256" key="1">
    <source>
        <dbReference type="ARBA" id="ARBA00023002"/>
    </source>
</evidence>
<dbReference type="Gene3D" id="3.20.20.220">
    <property type="match status" value="1"/>
</dbReference>
<dbReference type="InterPro" id="IPR029041">
    <property type="entry name" value="FAD-linked_oxidoreductase-like"/>
</dbReference>
<comment type="caution">
    <text evidence="4">The sequence shown here is derived from an EMBL/GenBank/DDBJ whole genome shotgun (WGS) entry which is preliminary data.</text>
</comment>
<dbReference type="EMBL" id="BAABHC010000029">
    <property type="protein sequence ID" value="GAA4442583.1"/>
    <property type="molecule type" value="Genomic_DNA"/>
</dbReference>
<keyword evidence="1" id="KW-0560">Oxidoreductase</keyword>
<evidence type="ECO:0000256" key="2">
    <source>
        <dbReference type="SAM" id="Coils"/>
    </source>
</evidence>
<feature type="coiled-coil region" evidence="2">
    <location>
        <begin position="153"/>
        <end position="180"/>
    </location>
</feature>
<dbReference type="PANTHER" id="PTHR13914:SF0">
    <property type="entry name" value="PROLINE DEHYDROGENASE 1, MITOCHONDRIAL"/>
    <property type="match status" value="1"/>
</dbReference>
<proteinExistence type="predicted"/>
<feature type="domain" description="Proline dehydrogenase" evidence="3">
    <location>
        <begin position="86"/>
        <end position="383"/>
    </location>
</feature>
<evidence type="ECO:0000259" key="3">
    <source>
        <dbReference type="Pfam" id="PF01619"/>
    </source>
</evidence>
<dbReference type="InterPro" id="IPR002872">
    <property type="entry name" value="Proline_DH_dom"/>
</dbReference>
<gene>
    <name evidence="4" type="ORF">GCM10023188_42450</name>
</gene>
<sequence length="399" mass="45696">MERAAILKLKARYFNPKNLQVTFSSKRDNELRLAHWMFRMMGKPAWAKAGGLATRWALRLGLPIQPLIRNTVYKHFCGGETAQEAQQVIAKLRASRVHTVLDYAAGSQKTEAGFDAVKEEILHNIQLARDTAAFSYISLKLTGIGHKAIFRKMQEAGVLLQEEKQALARTEARLDAICKAVAEAGLTLYVDAEESWLQDPIDAMVERMMLRYNHQRAVVFNTLQMYRTDRLAYLQDCLERFKKEPVIPGFKIVRGAYLAKEQLRAKELGYPSPVFTSKSDTDHSYNQAIDICLENLDRIELCAATHNEFSTCYLARRIRKECTKQQRQRVHFAQLYGMSDNLTFNLADAGYHVSKYLPYGKVATAVPYLLRRAEENTAITGQMGREIQLLEQEMQRRKH</sequence>
<organism evidence="4 5">
    <name type="scientific">Pontibacter saemangeumensis</name>
    <dbReference type="NCBI Taxonomy" id="1084525"/>
    <lineage>
        <taxon>Bacteria</taxon>
        <taxon>Pseudomonadati</taxon>
        <taxon>Bacteroidota</taxon>
        <taxon>Cytophagia</taxon>
        <taxon>Cytophagales</taxon>
        <taxon>Hymenobacteraceae</taxon>
        <taxon>Pontibacter</taxon>
    </lineage>
</organism>
<dbReference type="RefSeq" id="WP_345162132.1">
    <property type="nucleotide sequence ID" value="NZ_BAABHC010000029.1"/>
</dbReference>
<keyword evidence="2" id="KW-0175">Coiled coil</keyword>
<dbReference type="InterPro" id="IPR015659">
    <property type="entry name" value="Proline_oxidase"/>
</dbReference>
<dbReference type="Pfam" id="PF01619">
    <property type="entry name" value="Pro_dh"/>
    <property type="match status" value="1"/>
</dbReference>
<reference evidence="5" key="1">
    <citation type="journal article" date="2019" name="Int. J. Syst. Evol. Microbiol.">
        <title>The Global Catalogue of Microorganisms (GCM) 10K type strain sequencing project: providing services to taxonomists for standard genome sequencing and annotation.</title>
        <authorList>
            <consortium name="The Broad Institute Genomics Platform"/>
            <consortium name="The Broad Institute Genome Sequencing Center for Infectious Disease"/>
            <person name="Wu L."/>
            <person name="Ma J."/>
        </authorList>
    </citation>
    <scope>NUCLEOTIDE SEQUENCE [LARGE SCALE GENOMIC DNA]</scope>
    <source>
        <strain evidence="5">JCM 17926</strain>
    </source>
</reference>
<keyword evidence="5" id="KW-1185">Reference proteome</keyword>
<evidence type="ECO:0000313" key="5">
    <source>
        <dbReference type="Proteomes" id="UP001500552"/>
    </source>
</evidence>
<dbReference type="Proteomes" id="UP001500552">
    <property type="component" value="Unassembled WGS sequence"/>
</dbReference>
<name>A0ABP8M572_9BACT</name>
<accession>A0ABP8M572</accession>
<evidence type="ECO:0000313" key="4">
    <source>
        <dbReference type="EMBL" id="GAA4442583.1"/>
    </source>
</evidence>
<dbReference type="PANTHER" id="PTHR13914">
    <property type="entry name" value="PROLINE OXIDASE"/>
    <property type="match status" value="1"/>
</dbReference>